<keyword evidence="11 29" id="KW-0547">Nucleotide-binding</keyword>
<organism evidence="34 35">
    <name type="scientific">Cirrhinus molitorella</name>
    <name type="common">mud carp</name>
    <dbReference type="NCBI Taxonomy" id="172907"/>
    <lineage>
        <taxon>Eukaryota</taxon>
        <taxon>Metazoa</taxon>
        <taxon>Chordata</taxon>
        <taxon>Craniata</taxon>
        <taxon>Vertebrata</taxon>
        <taxon>Euteleostomi</taxon>
        <taxon>Actinopterygii</taxon>
        <taxon>Neopterygii</taxon>
        <taxon>Teleostei</taxon>
        <taxon>Ostariophysi</taxon>
        <taxon>Cypriniformes</taxon>
        <taxon>Cyprinidae</taxon>
        <taxon>Labeoninae</taxon>
        <taxon>Labeonini</taxon>
        <taxon>Cirrhinus</taxon>
    </lineage>
</organism>
<dbReference type="SUPFAM" id="SSF48371">
    <property type="entry name" value="ARM repeat"/>
    <property type="match status" value="2"/>
</dbReference>
<dbReference type="InterPro" id="IPR017441">
    <property type="entry name" value="Protein_kinase_ATP_BS"/>
</dbReference>
<dbReference type="GO" id="GO:0016887">
    <property type="term" value="F:ATP hydrolysis activity"/>
    <property type="evidence" value="ECO:0007669"/>
    <property type="project" value="InterPro"/>
</dbReference>
<evidence type="ECO:0000256" key="23">
    <source>
        <dbReference type="ARBA" id="ARBA00048679"/>
    </source>
</evidence>
<evidence type="ECO:0000256" key="3">
    <source>
        <dbReference type="ARBA" id="ARBA00012513"/>
    </source>
</evidence>
<dbReference type="GO" id="GO:0007154">
    <property type="term" value="P:cell communication"/>
    <property type="evidence" value="ECO:0007669"/>
    <property type="project" value="UniProtKB-ARBA"/>
</dbReference>
<evidence type="ECO:0000256" key="22">
    <source>
        <dbReference type="ARBA" id="ARBA00047899"/>
    </source>
</evidence>
<dbReference type="PROSITE" id="PS50011">
    <property type="entry name" value="PROTEIN_KINASE_DOM"/>
    <property type="match status" value="1"/>
</dbReference>
<evidence type="ECO:0000259" key="32">
    <source>
        <dbReference type="PROSITE" id="PS51424"/>
    </source>
</evidence>
<evidence type="ECO:0000256" key="29">
    <source>
        <dbReference type="PROSITE-ProRule" id="PRU10141"/>
    </source>
</evidence>
<evidence type="ECO:0000256" key="26">
    <source>
        <dbReference type="ARBA" id="ARBA00065499"/>
    </source>
</evidence>
<feature type="compositionally biased region" description="Polar residues" evidence="30">
    <location>
        <begin position="2780"/>
        <end position="2790"/>
    </location>
</feature>
<dbReference type="PANTHER" id="PTHR48102">
    <property type="entry name" value="ATP-DEPENDENT CLP PROTEASE ATP-BINDING SUBUNIT CLPX-LIKE, MITOCHONDRIAL-RELATED"/>
    <property type="match status" value="1"/>
</dbReference>
<dbReference type="EC" id="3.6.4.10" evidence="4"/>
<feature type="compositionally biased region" description="Acidic residues" evidence="30">
    <location>
        <begin position="3135"/>
        <end position="3146"/>
    </location>
</feature>
<dbReference type="InterPro" id="IPR008271">
    <property type="entry name" value="Ser/Thr_kinase_AS"/>
</dbReference>
<keyword evidence="15 29" id="KW-0067">ATP-binding</keyword>
<dbReference type="Pfam" id="PF23744">
    <property type="entry name" value="ARM_LRRK2"/>
    <property type="match status" value="1"/>
</dbReference>
<dbReference type="CDD" id="cd19497">
    <property type="entry name" value="RecA-like_ClpX"/>
    <property type="match status" value="1"/>
</dbReference>
<dbReference type="GO" id="GO:0009966">
    <property type="term" value="P:regulation of signal transduction"/>
    <property type="evidence" value="ECO:0007669"/>
    <property type="project" value="UniProtKB-ARBA"/>
</dbReference>
<dbReference type="FunFam" id="3.40.50.300:FF:000378">
    <property type="entry name" value="ATP-dependent Clp protease ATP-binding subunit clpX-like, mitochondrial"/>
    <property type="match status" value="1"/>
</dbReference>
<dbReference type="Pfam" id="PF16095">
    <property type="entry name" value="COR-A"/>
    <property type="match status" value="1"/>
</dbReference>
<dbReference type="FunFam" id="1.10.8.60:FF:000002">
    <property type="entry name" value="ATP-dependent Clp protease ATP-binding subunit ClpX"/>
    <property type="match status" value="1"/>
</dbReference>
<feature type="domain" description="ClpX-type ZB" evidence="33">
    <location>
        <begin position="2618"/>
        <end position="2671"/>
    </location>
</feature>
<evidence type="ECO:0000256" key="20">
    <source>
        <dbReference type="ARBA" id="ARBA00023186"/>
    </source>
</evidence>
<evidence type="ECO:0000256" key="17">
    <source>
        <dbReference type="ARBA" id="ARBA00022990"/>
    </source>
</evidence>
<dbReference type="PROSITE" id="PS51450">
    <property type="entry name" value="LRR"/>
    <property type="match status" value="3"/>
</dbReference>
<dbReference type="SUPFAM" id="SSF50978">
    <property type="entry name" value="WD40 repeat-like"/>
    <property type="match status" value="1"/>
</dbReference>
<dbReference type="FunFam" id="3.80.10.10:FF:000110">
    <property type="entry name" value="Leucine-rich repeat serine/threonine-protein kinase 2"/>
    <property type="match status" value="1"/>
</dbReference>
<dbReference type="InterPro" id="IPR004487">
    <property type="entry name" value="Clp_protease_ATP-bd_su_ClpX"/>
</dbReference>
<dbReference type="GO" id="GO:0051082">
    <property type="term" value="F:unfolded protein binding"/>
    <property type="evidence" value="ECO:0007669"/>
    <property type="project" value="InterPro"/>
</dbReference>
<evidence type="ECO:0000256" key="6">
    <source>
        <dbReference type="ARBA" id="ARBA00022553"/>
    </source>
</evidence>
<dbReference type="PROSITE" id="PS00108">
    <property type="entry name" value="PROTEIN_KINASE_ST"/>
    <property type="match status" value="1"/>
</dbReference>
<dbReference type="SUPFAM" id="SSF52058">
    <property type="entry name" value="L domain-like"/>
    <property type="match status" value="1"/>
</dbReference>
<evidence type="ECO:0000256" key="15">
    <source>
        <dbReference type="ARBA" id="ARBA00022840"/>
    </source>
</evidence>
<dbReference type="FunFam" id="1.10.510.10:FF:001216">
    <property type="entry name" value="Leucine-rich repeat kinase 2"/>
    <property type="match status" value="1"/>
</dbReference>
<dbReference type="Gene3D" id="1.10.510.10">
    <property type="entry name" value="Transferase(Phosphotransferase) domain 1"/>
    <property type="match status" value="1"/>
</dbReference>
<keyword evidence="9" id="KW-0479">Metal-binding</keyword>
<dbReference type="SMART" id="SM00220">
    <property type="entry name" value="S_TKc"/>
    <property type="match status" value="1"/>
</dbReference>
<evidence type="ECO:0000256" key="1">
    <source>
        <dbReference type="ARBA" id="ARBA00001946"/>
    </source>
</evidence>
<dbReference type="GO" id="GO:0008270">
    <property type="term" value="F:zinc ion binding"/>
    <property type="evidence" value="ECO:0007669"/>
    <property type="project" value="InterPro"/>
</dbReference>
<dbReference type="Pfam" id="PF25497">
    <property type="entry name" value="COR-B"/>
    <property type="match status" value="1"/>
</dbReference>
<dbReference type="PANTHER" id="PTHR48102:SF7">
    <property type="entry name" value="ATP-DEPENDENT CLP PROTEASE ATP-BINDING SUBUNIT CLPX-LIKE, MITOCHONDRIAL"/>
    <property type="match status" value="1"/>
</dbReference>
<dbReference type="Gene3D" id="3.30.200.20">
    <property type="entry name" value="Phosphorylase Kinase, domain 1"/>
    <property type="match status" value="1"/>
</dbReference>
<name>A0AA88NV36_9TELE</name>
<evidence type="ECO:0000256" key="2">
    <source>
        <dbReference type="ARBA" id="ARBA00004436"/>
    </source>
</evidence>
<dbReference type="InterPro" id="IPR003593">
    <property type="entry name" value="AAA+_ATPase"/>
</dbReference>
<evidence type="ECO:0000256" key="4">
    <source>
        <dbReference type="ARBA" id="ARBA00012554"/>
    </source>
</evidence>
<dbReference type="InterPro" id="IPR057263">
    <property type="entry name" value="COR-B"/>
</dbReference>
<sequence>MADKEELGIRLKKLLVRLNLQEGKQLGTMVQIIQDLLFLSHTDHCVELFADHSVHMPLMLVLSSHFNNKVQQVGWSLLCRLMEICPAALDSLACPVEYEFTEVHKQILKVLTVYAKDSKMMMVGLRALALLLKSGEIVMRVLEEEEVDVFFLVLEAMRSFNDKEEVQLQGCAALQLLLQRVSDAHLVEFIENKDHEVVLNALRQFMDSENVVLEALRVLVALAAPASNIEILMSKPVKCYSLLCQAMDMWLDSEAIQVTGCCLLRKFTSESYYNILVLNGVHKVVVKACVSYPENATVQTDAFSCLSALVECIVQNEGLHKEWNEEDETKQKVLEKKEATQGEEMLIWREACYTALERHADNAAVQEAACWALNSLLLHCNSSKHVELEGRPPLHSLVMAAMLLHSSSVEVFQAASCTLHTLIQHHSRMRALLLSHGIHVNIVVLMRKHESSSTVCESACKLLHILFQGARASLDDATLVLGQILIALKTHNFTSEVQLEGLRASLVLLNPDRSLREHGTSVADPDAVDVSLRVLKNQCVLEGGHAVYLQALNRFISSEEIQERGLGVLSILADSSGAVDLMCQQGAIDTVLHTLQMFPQGRDVHYWGLSLLFHLISKKKLSRMMVPVLASVLVSSVRQHKEDTVMLLKGFQVVWKLLDTCSSAAAWLQKEAFEKDIFQILREKTADQRRDPLQRMNCLCLSKMVADSEIMYALLERACEDGDVDMAECLIQLGADINKKTKSDSLIYQVCDRGVPLALLELLVSAGVHEQQLRGALSVCIRRGDDPAVTLLLARLGLDHANNALCLGSFHLGQMKAAWLCALLSERKTQSPINKKNSKGQRLARQILSLQRNKGFVGVSRLRSDVSTSEYFTDEESDDSHISLDESLVFMLDDMESDGSDGPSQGLLLFNGSPDVGRKPFWRRRRRANSEGGRDDSDSSLPLHKRFNSHNTKGKGFIESSTPGSLPLAVDKEPIRLLDLSGNDLGNLSFLMDVNTLKQQIENLLRLDLSSNSLSEFPSVLCQNLRSLTRLDLQGNQLQSLPVELLGLPALSTLNVSRNCIGPLLQLEPTVRSPALRQLNLSFNQITVFPFQLRQAMDRLEELSLEGNQISALSLPLCLAELKVLDISKNQVNMISDNFLTECLKLETFNASVNQISSLSHLPLKITTVKLSQNNFASIPEIIINLPNLRSVDMRNNSISELPGPSLWVSVNLRELMFSHNQISVLDLSGPAYKWARLEKLHLSSNKLTEIPPQIGMLEDLTSLDVSQNEGLRSFPDEMGKLVHLWDLPLDGLQLQMNLKHIGNKTKDIIRFLQQRLKKAVPYYRMKLIVVGSPCSGKSSLIHQLMKLKRSQWRSDQHTIGVSVRDWAIRTKEKRNMLLNVWEFSGGEECSGFHPHFMSSRALYLVLYDLSKGPSEIDAIKPWLFNIKAVAGQSPVIVVGTHADLCEERHLQECVLKLREELLSQPGFPVIKENHILCACEESESISRLRKAIYRELIGFKIQGQPVMGQLIPDCYVELERRVLQERSHVPTDFPVLRHSRLLEIIQETQLQLEEGELPHAIQFLSEAGVLLHFDDPVLQLKDLYFIDPQWLCNIISQTLTLKSTGQWDGTRGVMQRTTVEKFLNKSRCFPKDHLTQYFKLLEKFQIALPFGDDQLLIPSSLSDHRPVIELPHCENSEVIVRLYEMPYFPMGYWPRQISRLLEVSAFLLYGKEKALRPNRIYWRKGIYLSWSAEAYCLVEALSLEDNPASFIKITVPCSRKGCMLFGQVVDHIDSLLEEWFPGLLATDVHGTGETLLKKWALYSFSDGQNCQKMLLEDLLSRINADGLLVNPEDPSCTLPISQISPDLVLSDQPSSTILDPEQLEMELTMEYRLGDGGFGSVYKAVYKNEEVAVKLFNRHASTLYVHRLVRQELVVLGRLCHPSLVGLLAAGCNPHILVMELAPCGSLDSQFERKNGSLSRKLHHRIALHVADGLRYLHSSMIIYRDLKPHNILLFNLKTDAEVIAKITDYGIAQYCCSMGVRSSEGTPGFRAPEVARGNVIYNVQADLYSFGLLLYDLLTYGERISDGMKFPSEFDEVAVQGKLPDPVKYYGCSPWPGFESLMRDCLRENPQDRPTSAQVFDRLNSVEMLCLIREMTLMSFPGECFTVSGTSGGANGGKNTRVWIGGGSCSQKLGCVTSLDLETGGSLSQEIDSSPVLCMVIIRAPGSCSDWLVAGTQSGSLYIMDTISAEVLHCLKSVKDSVTALYFHTHRLLKNYLLVGTADGSLVIYEDSVLKVKDGGPVKTLQVGDVNTPLMCLGPYSQNQERRELWATCGSRVFSLSVKYDISRSIDTKPKQLYQKQGRLGSDPCITQLAVDKHMYVSKRGGHTVEVWDKKTERMVNLIDCAQLLGLISTKKSKAPSEDQSRQMVPSSATVKALLVQHSSTLWIGTKAGHILLVEVSSCQLLQTVSPHCHSIRCMGSVLLDTLNRKNVILVLGRRQRMPQDQMQTQAEDSVLTVWNSSLPLEVRDLIRHYKSALEETRTQKSSNLVLNMSCSCGPAVRVIIKSVHKGFPRSRIQLFSHTRAVCDEVHLPPFVHVRLFSQTAVCFASKDSTTRDGDGGKKGVSEAGGKRASGAGGSGKGGSQLRCPKCGDPCTHVETFVSSTRFVKCEKCHHFFVVLSEADSKKGLNKEAESSEHVKFALAQKPPPPPKKIYAYLDKYVVGQSYAKKVLAVAVYNHYKRIYNNLPAAGRQQAETEKQSSLSPRELEIRRREDEYRFTKLLQIAGISPHGNALGASVQQQTNQQAPQDKRGRDVLDSSHTDIKLEKSNIVLLGPTGSGKTLLAQTLAKCLDVPFAICDCTTLTQAGYVGEDIESVIAKLLQDANYSVEKAQQGIVFLDEVDKIGSVPGIHQLRDVGGEGVQQGLLKLLEGTIVNVPEKNSRKLRGETVQVDTTNILFVASGAFNGLDRIISRRKNEKYLGFGTPSNLGKGRRAAAAADLANSSGNEVDAMAEIEEKDRLLRHVEARDLIEFGMIPEFVGRLPVVVPLHSLDEEMLVQILTEPRNAVVPQYQALFSMDKCELNVTPDALRAIARFALERKTGARGLRSIMEKLLLEPMFEVPQSDIIAVELTKEVVQGKCAPRYIRAPPKETEEEFDSAAEEDNWPRHADAANN</sequence>
<comment type="catalytic activity">
    <reaction evidence="23">
        <text>L-seryl-[protein] + ATP = O-phospho-L-seryl-[protein] + ADP + H(+)</text>
        <dbReference type="Rhea" id="RHEA:17989"/>
        <dbReference type="Rhea" id="RHEA-COMP:9863"/>
        <dbReference type="Rhea" id="RHEA-COMP:11604"/>
        <dbReference type="ChEBI" id="CHEBI:15378"/>
        <dbReference type="ChEBI" id="CHEBI:29999"/>
        <dbReference type="ChEBI" id="CHEBI:30616"/>
        <dbReference type="ChEBI" id="CHEBI:83421"/>
        <dbReference type="ChEBI" id="CHEBI:456216"/>
        <dbReference type="EC" id="2.7.11.1"/>
    </reaction>
</comment>
<dbReference type="Gene3D" id="3.30.70.1390">
    <property type="entry name" value="ROC domain from the Parkinson's disease-associated leucine-rich repeat kinase 2"/>
    <property type="match status" value="1"/>
</dbReference>
<evidence type="ECO:0000256" key="19">
    <source>
        <dbReference type="ARBA" id="ARBA00023134"/>
    </source>
</evidence>
<dbReference type="InterPro" id="IPR056597">
    <property type="entry name" value="ARM_LRRK2"/>
</dbReference>
<keyword evidence="18" id="KW-0496">Mitochondrion</keyword>
<dbReference type="EMBL" id="JAUYZG010000025">
    <property type="protein sequence ID" value="KAK2867602.1"/>
    <property type="molecule type" value="Genomic_DNA"/>
</dbReference>
<dbReference type="InterPro" id="IPR011009">
    <property type="entry name" value="Kinase-like_dom_sf"/>
</dbReference>
<dbReference type="Pfam" id="PF00069">
    <property type="entry name" value="Pkinase"/>
    <property type="match status" value="1"/>
</dbReference>
<comment type="subunit">
    <text evidence="26">Homohexamer that forms a ring structure; this hexamerization requires ATP binding. Component of the ClpXP complex formed by the assembly of two CLPP heptameric rings with two CLPX hexameric rings, giving rise to a symmetrical structure with two central CLPP rings flanked by a CLPX ring at either end of the complex. Interacts with TFAM.</text>
</comment>
<evidence type="ECO:0000256" key="16">
    <source>
        <dbReference type="ARBA" id="ARBA00022946"/>
    </source>
</evidence>
<dbReference type="InterPro" id="IPR050052">
    <property type="entry name" value="ATP-dep_Clp_protease_ClpX"/>
</dbReference>
<proteinExistence type="predicted"/>
<dbReference type="InterPro" id="IPR020859">
    <property type="entry name" value="ROC"/>
</dbReference>
<keyword evidence="12" id="KW-0418">Kinase</keyword>
<dbReference type="InterPro" id="IPR032675">
    <property type="entry name" value="LRR_dom_sf"/>
</dbReference>
<dbReference type="InterPro" id="IPR016024">
    <property type="entry name" value="ARM-type_fold"/>
</dbReference>
<evidence type="ECO:0000256" key="7">
    <source>
        <dbReference type="ARBA" id="ARBA00022614"/>
    </source>
</evidence>
<keyword evidence="14" id="KW-0862">Zinc</keyword>
<dbReference type="InterPro" id="IPR000719">
    <property type="entry name" value="Prot_kinase_dom"/>
</dbReference>
<keyword evidence="13" id="KW-0378">Hydrolase</keyword>
<feature type="compositionally biased region" description="Basic and acidic residues" evidence="30">
    <location>
        <begin position="928"/>
        <end position="937"/>
    </location>
</feature>
<keyword evidence="7" id="KW-0433">Leucine-rich repeat</keyword>
<evidence type="ECO:0000256" key="11">
    <source>
        <dbReference type="ARBA" id="ARBA00022741"/>
    </source>
</evidence>
<evidence type="ECO:0000313" key="34">
    <source>
        <dbReference type="EMBL" id="KAK2867602.1"/>
    </source>
</evidence>
<dbReference type="InterPro" id="IPR056593">
    <property type="entry name" value="ANK_LRRK2"/>
</dbReference>
<feature type="compositionally biased region" description="Basic and acidic residues" evidence="30">
    <location>
        <begin position="2791"/>
        <end position="2800"/>
    </location>
</feature>
<feature type="region of interest" description="Disordered" evidence="30">
    <location>
        <begin position="2594"/>
        <end position="2628"/>
    </location>
</feature>
<evidence type="ECO:0000256" key="25">
    <source>
        <dbReference type="ARBA" id="ARBA00058714"/>
    </source>
</evidence>
<dbReference type="Gene3D" id="2.130.10.10">
    <property type="entry name" value="YVTN repeat-like/Quinoprotein amine dehydrogenase"/>
    <property type="match status" value="1"/>
</dbReference>
<dbReference type="InterPro" id="IPR036322">
    <property type="entry name" value="WD40_repeat_dom_sf"/>
</dbReference>
<keyword evidence="16" id="KW-0809">Transit peptide</keyword>
<dbReference type="InterPro" id="IPR059067">
    <property type="entry name" value="Znf_ribbon_CLPX-like"/>
</dbReference>
<keyword evidence="5" id="KW-0723">Serine/threonine-protein kinase</keyword>
<dbReference type="FunFam" id="3.80.10.10:FF:002502">
    <property type="entry name" value="Leucine-rich repeat kinase 2"/>
    <property type="match status" value="1"/>
</dbReference>
<evidence type="ECO:0000256" key="27">
    <source>
        <dbReference type="ARBA" id="ARBA00073042"/>
    </source>
</evidence>
<evidence type="ECO:0000256" key="21">
    <source>
        <dbReference type="ARBA" id="ARBA00023271"/>
    </source>
</evidence>
<feature type="compositionally biased region" description="Basic and acidic residues" evidence="30">
    <location>
        <begin position="3147"/>
        <end position="3157"/>
    </location>
</feature>
<dbReference type="GO" id="GO:0051603">
    <property type="term" value="P:proteolysis involved in protein catabolic process"/>
    <property type="evidence" value="ECO:0007669"/>
    <property type="project" value="TreeGrafter"/>
</dbReference>
<dbReference type="InterPro" id="IPR032171">
    <property type="entry name" value="COR-A"/>
</dbReference>
<feature type="region of interest" description="Disordered" evidence="30">
    <location>
        <begin position="920"/>
        <end position="960"/>
    </location>
</feature>
<keyword evidence="6" id="KW-0597">Phosphoprotein</keyword>
<comment type="catalytic activity">
    <reaction evidence="24">
        <text>ATP + H2O = ADP + phosphate + H(+)</text>
        <dbReference type="Rhea" id="RHEA:13065"/>
        <dbReference type="ChEBI" id="CHEBI:15377"/>
        <dbReference type="ChEBI" id="CHEBI:15378"/>
        <dbReference type="ChEBI" id="CHEBI:30616"/>
        <dbReference type="ChEBI" id="CHEBI:43474"/>
        <dbReference type="ChEBI" id="CHEBI:456216"/>
        <dbReference type="EC" id="3.6.4.10"/>
    </reaction>
    <physiologicalReaction direction="left-to-right" evidence="24">
        <dbReference type="Rhea" id="RHEA:13066"/>
    </physiologicalReaction>
</comment>
<feature type="region of interest" description="Disordered" evidence="30">
    <location>
        <begin position="2776"/>
        <end position="2800"/>
    </location>
</feature>
<evidence type="ECO:0000256" key="18">
    <source>
        <dbReference type="ARBA" id="ARBA00023128"/>
    </source>
</evidence>
<dbReference type="SMART" id="SM01086">
    <property type="entry name" value="ClpB_D2-small"/>
    <property type="match status" value="1"/>
</dbReference>
<dbReference type="PROSITE" id="PS00107">
    <property type="entry name" value="PROTEIN_KINASE_ATP"/>
    <property type="match status" value="1"/>
</dbReference>
<dbReference type="SUPFAM" id="SSF48403">
    <property type="entry name" value="Ankyrin repeat"/>
    <property type="match status" value="1"/>
</dbReference>
<comment type="cofactor">
    <cofactor evidence="1">
        <name>Mg(2+)</name>
        <dbReference type="ChEBI" id="CHEBI:18420"/>
    </cofactor>
</comment>
<dbReference type="GO" id="GO:0005525">
    <property type="term" value="F:GTP binding"/>
    <property type="evidence" value="ECO:0007669"/>
    <property type="project" value="UniProtKB-KW"/>
</dbReference>
<dbReference type="InterPro" id="IPR036770">
    <property type="entry name" value="Ankyrin_rpt-contain_sf"/>
</dbReference>
<dbReference type="GO" id="GO:0005524">
    <property type="term" value="F:ATP binding"/>
    <property type="evidence" value="ECO:0007669"/>
    <property type="project" value="UniProtKB-UniRule"/>
</dbReference>
<dbReference type="InterPro" id="IPR056602">
    <property type="entry name" value="Beta-prop_LRRK2"/>
</dbReference>
<dbReference type="FunFam" id="3.40.50.300:FF:003247">
    <property type="entry name" value="ATP-dependent Clp protease ATP-binding subunit clpX-like, mitochondrial"/>
    <property type="match status" value="1"/>
</dbReference>
<dbReference type="InterPro" id="IPR003591">
    <property type="entry name" value="Leu-rich_rpt_typical-subtyp"/>
</dbReference>
<dbReference type="SMART" id="SM00175">
    <property type="entry name" value="RAB"/>
    <property type="match status" value="1"/>
</dbReference>
<feature type="domain" description="Roc" evidence="32">
    <location>
        <begin position="1319"/>
        <end position="1500"/>
    </location>
</feature>
<keyword evidence="35" id="KW-1185">Reference proteome</keyword>
<feature type="domain" description="Protein kinase" evidence="31">
    <location>
        <begin position="1868"/>
        <end position="2131"/>
    </location>
</feature>
<comment type="catalytic activity">
    <reaction evidence="22">
        <text>L-threonyl-[protein] + ATP = O-phospho-L-threonyl-[protein] + ADP + H(+)</text>
        <dbReference type="Rhea" id="RHEA:46608"/>
        <dbReference type="Rhea" id="RHEA-COMP:11060"/>
        <dbReference type="Rhea" id="RHEA-COMP:11605"/>
        <dbReference type="ChEBI" id="CHEBI:15378"/>
        <dbReference type="ChEBI" id="CHEBI:30013"/>
        <dbReference type="ChEBI" id="CHEBI:30616"/>
        <dbReference type="ChEBI" id="CHEBI:61977"/>
        <dbReference type="ChEBI" id="CHEBI:456216"/>
        <dbReference type="EC" id="2.7.11.1"/>
    </reaction>
</comment>
<dbReference type="InterPro" id="IPR015943">
    <property type="entry name" value="WD40/YVTN_repeat-like_dom_sf"/>
</dbReference>
<dbReference type="FunFam" id="3.40.50.300:FF:000656">
    <property type="entry name" value="Leucine-rich repeat serine/threonine-protein kinase 2"/>
    <property type="match status" value="1"/>
</dbReference>
<dbReference type="Pfam" id="PF23748">
    <property type="entry name" value="Beta-prop_LRRK2"/>
    <property type="match status" value="1"/>
</dbReference>
<dbReference type="SMART" id="SM00382">
    <property type="entry name" value="AAA"/>
    <property type="match status" value="1"/>
</dbReference>
<accession>A0AA88NV36</accession>
<comment type="subcellular location">
    <subcellularLocation>
        <location evidence="2">Mitochondrion matrix</location>
        <location evidence="2">Mitochondrion nucleoid</location>
    </subcellularLocation>
</comment>
<dbReference type="Gene3D" id="3.40.50.300">
    <property type="entry name" value="P-loop containing nucleotide triphosphate hydrolases"/>
    <property type="match status" value="2"/>
</dbReference>
<dbReference type="SMART" id="SM00369">
    <property type="entry name" value="LRR_TYP"/>
    <property type="match status" value="8"/>
</dbReference>
<evidence type="ECO:0000256" key="24">
    <source>
        <dbReference type="ARBA" id="ARBA00050527"/>
    </source>
</evidence>
<dbReference type="GO" id="GO:0004674">
    <property type="term" value="F:protein serine/threonine kinase activity"/>
    <property type="evidence" value="ECO:0007669"/>
    <property type="project" value="UniProtKB-KW"/>
</dbReference>
<evidence type="ECO:0000256" key="28">
    <source>
        <dbReference type="ARBA" id="ARBA00077425"/>
    </source>
</evidence>
<dbReference type="SUPFAM" id="SSF52540">
    <property type="entry name" value="P-loop containing nucleoside triphosphate hydrolases"/>
    <property type="match status" value="2"/>
</dbReference>
<dbReference type="GO" id="GO:0140662">
    <property type="term" value="F:ATP-dependent protein folding chaperone"/>
    <property type="evidence" value="ECO:0007669"/>
    <property type="project" value="InterPro"/>
</dbReference>
<evidence type="ECO:0000256" key="12">
    <source>
        <dbReference type="ARBA" id="ARBA00022777"/>
    </source>
</evidence>
<feature type="region of interest" description="Disordered" evidence="30">
    <location>
        <begin position="3130"/>
        <end position="3157"/>
    </location>
</feature>
<dbReference type="NCBIfam" id="TIGR00382">
    <property type="entry name" value="clpX"/>
    <property type="match status" value="1"/>
</dbReference>
<dbReference type="Gene3D" id="3.80.10.10">
    <property type="entry name" value="Ribonuclease Inhibitor"/>
    <property type="match status" value="2"/>
</dbReference>
<dbReference type="Gene3D" id="1.10.8.60">
    <property type="match status" value="1"/>
</dbReference>
<comment type="function">
    <text evidence="25">ATP-dependent chaperone that functions as an unfoldase. As part of the ClpXP protease complex, it recognizes specific protein substrates, unfolds them using energy derived from ATP hydrolysis, and then translocates them to the proteolytic subunit (CLPP) of the ClpXP complex for degradation. Thanks to its chaperone activity, it also functions in the incorporation of the pyridoxal phosphate cofactor into 5-aminolevulinate synthase, thereby activating 5-aminolevulinate (ALA) synthesis, the first step in heme biosynthesis. This chaperone is also involved in the control of mtDNA nucleoid distribution, by regulating mitochondrial transcription factor A (TFAM) activity.</text>
</comment>
<evidence type="ECO:0000259" key="33">
    <source>
        <dbReference type="PROSITE" id="PS51902"/>
    </source>
</evidence>
<dbReference type="InterPro" id="IPR019489">
    <property type="entry name" value="Clp_ATPase_C"/>
</dbReference>
<evidence type="ECO:0000256" key="13">
    <source>
        <dbReference type="ARBA" id="ARBA00022801"/>
    </source>
</evidence>
<dbReference type="InterPro" id="IPR003959">
    <property type="entry name" value="ATPase_AAA_core"/>
</dbReference>
<dbReference type="SUPFAM" id="SSF56112">
    <property type="entry name" value="Protein kinase-like (PK-like)"/>
    <property type="match status" value="1"/>
</dbReference>
<evidence type="ECO:0000256" key="10">
    <source>
        <dbReference type="ARBA" id="ARBA00022737"/>
    </source>
</evidence>
<keyword evidence="8" id="KW-0808">Transferase</keyword>
<dbReference type="PROSITE" id="PS51424">
    <property type="entry name" value="ROC"/>
    <property type="match status" value="1"/>
</dbReference>
<dbReference type="PROSITE" id="PS51902">
    <property type="entry name" value="CLPX_ZB"/>
    <property type="match status" value="1"/>
</dbReference>
<dbReference type="Pfam" id="PF23745">
    <property type="entry name" value="ANK_LRRK2"/>
    <property type="match status" value="1"/>
</dbReference>
<evidence type="ECO:0000259" key="31">
    <source>
        <dbReference type="PROSITE" id="PS50011"/>
    </source>
</evidence>
<protein>
    <recommendedName>
        <fullName evidence="27">ATP-dependent clpX-like chaperone, mitochondrial</fullName>
        <ecNumber evidence="3">2.7.11.1</ecNumber>
        <ecNumber evidence="4">3.6.4.10</ecNumber>
    </recommendedName>
    <alternativeName>
        <fullName evidence="28">ATP-dependent Clp protease ATP-binding subunit clpX-like, mitochondrial</fullName>
    </alternativeName>
</protein>
<evidence type="ECO:0000256" key="14">
    <source>
        <dbReference type="ARBA" id="ARBA00022833"/>
    </source>
</evidence>
<dbReference type="EC" id="2.7.11.1" evidence="3"/>
<keyword evidence="17" id="KW-0007">Acetylation</keyword>
<feature type="compositionally biased region" description="Basic and acidic residues" evidence="30">
    <location>
        <begin position="2595"/>
        <end position="2607"/>
    </location>
</feature>
<dbReference type="InterPro" id="IPR001611">
    <property type="entry name" value="Leu-rich_rpt"/>
</dbReference>
<keyword evidence="20" id="KW-0143">Chaperone</keyword>
<dbReference type="GO" id="GO:0042645">
    <property type="term" value="C:mitochondrial nucleoid"/>
    <property type="evidence" value="ECO:0007669"/>
    <property type="project" value="UniProtKB-SubCell"/>
</dbReference>
<dbReference type="SMART" id="SM00364">
    <property type="entry name" value="LRR_BAC"/>
    <property type="match status" value="10"/>
</dbReference>
<dbReference type="Pfam" id="PF07724">
    <property type="entry name" value="AAA_2"/>
    <property type="match status" value="1"/>
</dbReference>
<dbReference type="Pfam" id="PF08477">
    <property type="entry name" value="Roc"/>
    <property type="match status" value="1"/>
</dbReference>
<reference evidence="34" key="1">
    <citation type="submission" date="2023-08" db="EMBL/GenBank/DDBJ databases">
        <title>Chromosome-level Genome Assembly of mud carp (Cirrhinus molitorella).</title>
        <authorList>
            <person name="Liu H."/>
        </authorList>
    </citation>
    <scope>NUCLEOTIDE SEQUENCE</scope>
    <source>
        <strain evidence="34">Prfri</strain>
        <tissue evidence="34">Muscle</tissue>
    </source>
</reference>
<comment type="caution">
    <text evidence="34">The sequence shown here is derived from an EMBL/GenBank/DDBJ whole genome shotgun (WGS) entry which is preliminary data.</text>
</comment>
<evidence type="ECO:0000313" key="35">
    <source>
        <dbReference type="Proteomes" id="UP001187343"/>
    </source>
</evidence>
<dbReference type="Proteomes" id="UP001187343">
    <property type="component" value="Unassembled WGS sequence"/>
</dbReference>
<evidence type="ECO:0000256" key="30">
    <source>
        <dbReference type="SAM" id="MobiDB-lite"/>
    </source>
</evidence>
<feature type="binding site" evidence="29">
    <location>
        <position position="1895"/>
    </location>
    <ligand>
        <name>ATP</name>
        <dbReference type="ChEBI" id="CHEBI:30616"/>
    </ligand>
</feature>
<evidence type="ECO:0000256" key="9">
    <source>
        <dbReference type="ARBA" id="ARBA00022723"/>
    </source>
</evidence>
<dbReference type="InterPro" id="IPR011989">
    <property type="entry name" value="ARM-like"/>
</dbReference>
<keyword evidence="21" id="KW-1135">Mitochondrion nucleoid</keyword>
<keyword evidence="19" id="KW-0342">GTP-binding</keyword>
<dbReference type="Pfam" id="PF13855">
    <property type="entry name" value="LRR_8"/>
    <property type="match status" value="1"/>
</dbReference>
<dbReference type="Pfam" id="PF00560">
    <property type="entry name" value="LRR_1"/>
    <property type="match status" value="1"/>
</dbReference>
<gene>
    <name evidence="34" type="ORF">Q8A67_025719</name>
</gene>
<evidence type="ECO:0000256" key="5">
    <source>
        <dbReference type="ARBA" id="ARBA00022527"/>
    </source>
</evidence>
<dbReference type="NCBIfam" id="NF003745">
    <property type="entry name" value="PRK05342.1"/>
    <property type="match status" value="1"/>
</dbReference>
<dbReference type="Pfam" id="PF26040">
    <property type="entry name" value="Zn_ribbon_CLPX_N"/>
    <property type="match status" value="1"/>
</dbReference>
<dbReference type="GO" id="GO:0046983">
    <property type="term" value="F:protein dimerization activity"/>
    <property type="evidence" value="ECO:0007669"/>
    <property type="project" value="InterPro"/>
</dbReference>
<dbReference type="Gene3D" id="1.25.10.10">
    <property type="entry name" value="Leucine-rich Repeat Variant"/>
    <property type="match status" value="2"/>
</dbReference>
<dbReference type="Pfam" id="PF10431">
    <property type="entry name" value="ClpB_D2-small"/>
    <property type="match status" value="1"/>
</dbReference>
<dbReference type="InterPro" id="IPR059188">
    <property type="entry name" value="Znf_CLPX-like"/>
</dbReference>
<keyword evidence="10" id="KW-0677">Repeat</keyword>
<dbReference type="InterPro" id="IPR027417">
    <property type="entry name" value="P-loop_NTPase"/>
</dbReference>
<evidence type="ECO:0000256" key="8">
    <source>
        <dbReference type="ARBA" id="ARBA00022679"/>
    </source>
</evidence>